<dbReference type="Proteomes" id="UP000426444">
    <property type="component" value="Chromosome"/>
</dbReference>
<sequence length="628" mass="72075">MINNDIELLAPCGKFEMLQDIINAGADAVYVGGKRFNMRMLKPDFNFSDEELIKAKSYLNSVNKNIYITINNLYNDNELEDLKSYLYFLEDINVDAIIIQDLGILNLHKELGLTIPVHASVQMGVANSKAVNLLEEYDVSRVILSKNVNLEEIKAITKNTKLGIEYFVHGDMCISHAGKCYISSYVTGESGNRGRCCKPCRWPFKMKGTDYELKYHLAHNDLCLFPYIKELIEAGVFSFKIEGRMRDAGYISHLVSTYRTAIDKSLNNIDISLEDYNKSLLENRIRNFTTGNLFSRPDSNSIGLTGEREPFFPSKPMHLSRLNQHNYSDYNIKNVKQVPELTVKIGNLSTFKNLLNTDIDNIIINTDKIRQTDNWTLSEIEYALEMAQETNKNVLLETPFIITEEDLNVVKKLTTISNLEKLKGLIVNDLGVIKLFRDFRIPFWSGYFLNVANSQSEHFLKKNGFEKITASLEIGFESLNNMITNGVDLEILAHGPLYAMVTDYCLSKSLITEDQYTCNNHCKDANISLSDEYNQDYKIITDYRCRNYLVYPYEYTIFNYLPKLATMGVSSIRIDGQLYEEGFLLDVVNIYKDALKDIQLEKWNQQENYLKLLQMFPQGLTDLPAINK</sequence>
<evidence type="ECO:0000313" key="2">
    <source>
        <dbReference type="Proteomes" id="UP000426444"/>
    </source>
</evidence>
<dbReference type="InterPro" id="IPR051454">
    <property type="entry name" value="RNA/ubiquinone_mod_enzymes"/>
</dbReference>
<dbReference type="Pfam" id="PF01136">
    <property type="entry name" value="Peptidase_U32"/>
    <property type="match status" value="2"/>
</dbReference>
<protein>
    <recommendedName>
        <fullName evidence="3">Protease</fullName>
    </recommendedName>
</protein>
<dbReference type="RefSeq" id="WP_156203563.1">
    <property type="nucleotide sequence ID" value="NZ_CP046457.1"/>
</dbReference>
<dbReference type="PANTHER" id="PTHR30217:SF10">
    <property type="entry name" value="23S RRNA 5-HYDROXYCYTIDINE C2501 SYNTHASE"/>
    <property type="match status" value="1"/>
</dbReference>
<dbReference type="InterPro" id="IPR001539">
    <property type="entry name" value="Peptidase_U32"/>
</dbReference>
<reference evidence="2" key="1">
    <citation type="journal article" date="2019" name="Microbiology">
        <title>Complete Genome Sequence of an Uncultured Bacterium of the Candidate Phylum Bipolaricaulota.</title>
        <authorList>
            <person name="Kadnikov V.V."/>
            <person name="Mardanov A.V."/>
            <person name="Beletsky A.V."/>
            <person name="Frank Y.A."/>
            <person name="Karnachuk O.V."/>
            <person name="Ravin N.V."/>
        </authorList>
    </citation>
    <scope>NUCLEOTIDE SEQUENCE [LARGE SCALE GENOMIC DNA]</scope>
</reference>
<accession>A0A6I6DH50</accession>
<dbReference type="EMBL" id="CP046457">
    <property type="protein sequence ID" value="QGT99690.1"/>
    <property type="molecule type" value="Genomic_DNA"/>
</dbReference>
<dbReference type="PANTHER" id="PTHR30217">
    <property type="entry name" value="PEPTIDASE U32 FAMILY"/>
    <property type="match status" value="1"/>
</dbReference>
<dbReference type="OrthoDB" id="9807498at2"/>
<gene>
    <name evidence="1" type="ORF">SYNTR_1097</name>
</gene>
<name>A0A6I6DH50_9FIRM</name>
<dbReference type="AlphaFoldDB" id="A0A6I6DH50"/>
<evidence type="ECO:0000313" key="1">
    <source>
        <dbReference type="EMBL" id="QGT99690.1"/>
    </source>
</evidence>
<organism evidence="1 2">
    <name type="scientific">Candidatus Syntrophocurvum alkaliphilum</name>
    <dbReference type="NCBI Taxonomy" id="2293317"/>
    <lineage>
        <taxon>Bacteria</taxon>
        <taxon>Bacillati</taxon>
        <taxon>Bacillota</taxon>
        <taxon>Clostridia</taxon>
        <taxon>Eubacteriales</taxon>
        <taxon>Syntrophomonadaceae</taxon>
        <taxon>Candidatus Syntrophocurvum</taxon>
    </lineage>
</organism>
<proteinExistence type="predicted"/>
<dbReference type="KEGG" id="salq:SYNTR_1097"/>
<keyword evidence="2" id="KW-1185">Reference proteome</keyword>
<evidence type="ECO:0008006" key="3">
    <source>
        <dbReference type="Google" id="ProtNLM"/>
    </source>
</evidence>